<accession>A0ABS1YDV5</accession>
<dbReference type="RefSeq" id="WP_203147828.1">
    <property type="nucleotide sequence ID" value="NZ_JAEVHL010000023.1"/>
</dbReference>
<keyword evidence="2" id="KW-1185">Reference proteome</keyword>
<dbReference type="SUPFAM" id="SSF55961">
    <property type="entry name" value="Bet v1-like"/>
    <property type="match status" value="1"/>
</dbReference>
<dbReference type="EMBL" id="JAEVHL010000023">
    <property type="protein sequence ID" value="MBM0275429.1"/>
    <property type="molecule type" value="Genomic_DNA"/>
</dbReference>
<protein>
    <submittedName>
        <fullName evidence="1">SRPBCC family protein</fullName>
    </submittedName>
</protein>
<dbReference type="Pfam" id="PF10604">
    <property type="entry name" value="Polyketide_cyc2"/>
    <property type="match status" value="1"/>
</dbReference>
<dbReference type="Proteomes" id="UP000622245">
    <property type="component" value="Unassembled WGS sequence"/>
</dbReference>
<proteinExistence type="predicted"/>
<dbReference type="InterPro" id="IPR019587">
    <property type="entry name" value="Polyketide_cyclase/dehydratase"/>
</dbReference>
<dbReference type="Gene3D" id="3.30.530.20">
    <property type="match status" value="1"/>
</dbReference>
<organism evidence="1 2">
    <name type="scientific">Micromonospora tarensis</name>
    <dbReference type="NCBI Taxonomy" id="2806100"/>
    <lineage>
        <taxon>Bacteria</taxon>
        <taxon>Bacillati</taxon>
        <taxon>Actinomycetota</taxon>
        <taxon>Actinomycetes</taxon>
        <taxon>Micromonosporales</taxon>
        <taxon>Micromonosporaceae</taxon>
        <taxon>Micromonospora</taxon>
    </lineage>
</organism>
<name>A0ABS1YDV5_9ACTN</name>
<sequence>MTAEPYPLVHWPPGWGPDQSDSFVAHERRIPAPAAVIFGRLIAIAEWPTWQHSVDRAESAGDIAVGSTFLVVTRPHVLDGIVGELDPPSRFGWVAVGDDISFYQTWLLLNEADGGTRTIFQEAARGPAALLRAQGRAALTRGWLEALLSQVTNGADPRTWR</sequence>
<comment type="caution">
    <text evidence="1">The sequence shown here is derived from an EMBL/GenBank/DDBJ whole genome shotgun (WGS) entry which is preliminary data.</text>
</comment>
<dbReference type="InterPro" id="IPR023393">
    <property type="entry name" value="START-like_dom_sf"/>
</dbReference>
<evidence type="ECO:0000313" key="1">
    <source>
        <dbReference type="EMBL" id="MBM0275429.1"/>
    </source>
</evidence>
<evidence type="ECO:0000313" key="2">
    <source>
        <dbReference type="Proteomes" id="UP000622245"/>
    </source>
</evidence>
<gene>
    <name evidence="1" type="ORF">JM949_08165</name>
</gene>
<reference evidence="1 2" key="1">
    <citation type="submission" date="2021-01" db="EMBL/GenBank/DDBJ databases">
        <title>Draft genome sequence of Micromonospora sp. strain STR1s_6.</title>
        <authorList>
            <person name="Karlyshev A."/>
            <person name="Jawad R."/>
        </authorList>
    </citation>
    <scope>NUCLEOTIDE SEQUENCE [LARGE SCALE GENOMIC DNA]</scope>
    <source>
        <strain evidence="1 2">STR1S-6</strain>
    </source>
</reference>